<dbReference type="Proteomes" id="UP000030753">
    <property type="component" value="Unassembled WGS sequence"/>
</dbReference>
<protein>
    <submittedName>
        <fullName evidence="2">Uncharacterized protein</fullName>
    </submittedName>
</protein>
<dbReference type="EMBL" id="JH717839">
    <property type="protein sequence ID" value="EWZ01734.1"/>
    <property type="molecule type" value="Genomic_DNA"/>
</dbReference>
<proteinExistence type="predicted"/>
<name>W9J395_FUSOX</name>
<accession>W9J395</accession>
<evidence type="ECO:0000313" key="2">
    <source>
        <dbReference type="EMBL" id="EWZ01734.1"/>
    </source>
</evidence>
<feature type="compositionally biased region" description="Pro residues" evidence="1">
    <location>
        <begin position="30"/>
        <end position="40"/>
    </location>
</feature>
<feature type="compositionally biased region" description="Low complexity" evidence="1">
    <location>
        <begin position="41"/>
        <end position="52"/>
    </location>
</feature>
<reference evidence="2 3" key="1">
    <citation type="submission" date="2011-06" db="EMBL/GenBank/DDBJ databases">
        <title>The Genome Sequence of Fusarium oxysporum FOSC 3-a.</title>
        <authorList>
            <consortium name="The Broad Institute Genome Sequencing Platform"/>
            <person name="Ma L.-J."/>
            <person name="Gale L.R."/>
            <person name="Schwartz D.C."/>
            <person name="Zhou S."/>
            <person name="Corby-Kistler H."/>
            <person name="Young S.K."/>
            <person name="Zeng Q."/>
            <person name="Gargeya S."/>
            <person name="Fitzgerald M."/>
            <person name="Haas B."/>
            <person name="Abouelleil A."/>
            <person name="Alvarado L."/>
            <person name="Arachchi H.M."/>
            <person name="Berlin A."/>
            <person name="Brown A."/>
            <person name="Chapman S.B."/>
            <person name="Chen Z."/>
            <person name="Dunbar C."/>
            <person name="Freedman E."/>
            <person name="Gearin G."/>
            <person name="Gellesch M."/>
            <person name="Goldberg J."/>
            <person name="Griggs A."/>
            <person name="Gujja S."/>
            <person name="Heiman D."/>
            <person name="Howarth C."/>
            <person name="Larson L."/>
            <person name="Lui A."/>
            <person name="MacDonald P.J.P."/>
            <person name="Mehta T."/>
            <person name="Montmayeur A."/>
            <person name="Murphy C."/>
            <person name="Neiman D."/>
            <person name="Pearson M."/>
            <person name="Priest M."/>
            <person name="Roberts A."/>
            <person name="Saif S."/>
            <person name="Shea T."/>
            <person name="Shenoy N."/>
            <person name="Sisk P."/>
            <person name="Stolte C."/>
            <person name="Sykes S."/>
            <person name="Wortman J."/>
            <person name="Nusbaum C."/>
            <person name="Birren B."/>
        </authorList>
    </citation>
    <scope>NUCLEOTIDE SEQUENCE [LARGE SCALE GENOMIC DNA]</scope>
    <source>
        <strain evidence="3">FOSC 3-a</strain>
    </source>
</reference>
<dbReference type="AlphaFoldDB" id="W9J395"/>
<organism evidence="2 3">
    <name type="scientific">Fusarium oxysporum NRRL 32931</name>
    <dbReference type="NCBI Taxonomy" id="660029"/>
    <lineage>
        <taxon>Eukaryota</taxon>
        <taxon>Fungi</taxon>
        <taxon>Dikarya</taxon>
        <taxon>Ascomycota</taxon>
        <taxon>Pezizomycotina</taxon>
        <taxon>Sordariomycetes</taxon>
        <taxon>Hypocreomycetidae</taxon>
        <taxon>Hypocreales</taxon>
        <taxon>Nectriaceae</taxon>
        <taxon>Fusarium</taxon>
        <taxon>Fusarium oxysporum species complex</taxon>
    </lineage>
</organism>
<feature type="region of interest" description="Disordered" evidence="1">
    <location>
        <begin position="30"/>
        <end position="52"/>
    </location>
</feature>
<feature type="region of interest" description="Disordered" evidence="1">
    <location>
        <begin position="91"/>
        <end position="134"/>
    </location>
</feature>
<evidence type="ECO:0000256" key="1">
    <source>
        <dbReference type="SAM" id="MobiDB-lite"/>
    </source>
</evidence>
<feature type="compositionally biased region" description="Basic and acidic residues" evidence="1">
    <location>
        <begin position="116"/>
        <end position="128"/>
    </location>
</feature>
<evidence type="ECO:0000313" key="3">
    <source>
        <dbReference type="Proteomes" id="UP000030753"/>
    </source>
</evidence>
<gene>
    <name evidence="2" type="ORF">FOYG_01250</name>
</gene>
<sequence length="134" mass="14541">MRIAGRCGDFDFAFTIVEAQRELASCLPAAPRPPPLPQPMPSLTITTESLSTSGGPLVVTWRSGSSQEFWAAALPRASEFESQPPCHLANPPQRLCMAPGPPRMGTPVLGKRRGHKCEQRKYPGESRARSRSTA</sequence>
<dbReference type="HOGENOM" id="CLU_1896273_0_0_1"/>